<organism evidence="1 2">
    <name type="scientific">Vitis rotundifolia</name>
    <name type="common">Muscadine grape</name>
    <dbReference type="NCBI Taxonomy" id="103349"/>
    <lineage>
        <taxon>Eukaryota</taxon>
        <taxon>Viridiplantae</taxon>
        <taxon>Streptophyta</taxon>
        <taxon>Embryophyta</taxon>
        <taxon>Tracheophyta</taxon>
        <taxon>Spermatophyta</taxon>
        <taxon>Magnoliopsida</taxon>
        <taxon>eudicotyledons</taxon>
        <taxon>Gunneridae</taxon>
        <taxon>Pentapetalae</taxon>
        <taxon>rosids</taxon>
        <taxon>Vitales</taxon>
        <taxon>Vitaceae</taxon>
        <taxon>Viteae</taxon>
        <taxon>Vitis</taxon>
    </lineage>
</organism>
<gene>
    <name evidence="1" type="ORF">PVL29_022206</name>
</gene>
<dbReference type="Proteomes" id="UP001168098">
    <property type="component" value="Unassembled WGS sequence"/>
</dbReference>
<evidence type="ECO:0000313" key="2">
    <source>
        <dbReference type="Proteomes" id="UP001168098"/>
    </source>
</evidence>
<accession>A0AA39DCD2</accession>
<comment type="caution">
    <text evidence="1">The sequence shown here is derived from an EMBL/GenBank/DDBJ whole genome shotgun (WGS) entry which is preliminary data.</text>
</comment>
<proteinExistence type="predicted"/>
<sequence>MDKNPAAAKKRTVPAGTHMGLEMRIKGVKKMRPMTVAVMVRPVRKSKIQPETMKAKKPMS</sequence>
<protein>
    <submittedName>
        <fullName evidence="1">Uncharacterized protein</fullName>
    </submittedName>
</protein>
<dbReference type="EMBL" id="JARBHA010000017">
    <property type="protein sequence ID" value="KAJ9677092.1"/>
    <property type="molecule type" value="Genomic_DNA"/>
</dbReference>
<reference evidence="1 2" key="1">
    <citation type="journal article" date="2023" name="BMC Biotechnol.">
        <title>Vitis rotundifolia cv Carlos genome sequencing.</title>
        <authorList>
            <person name="Huff M."/>
            <person name="Hulse-Kemp A."/>
            <person name="Scheffler B."/>
            <person name="Youngblood R."/>
            <person name="Simpson S."/>
            <person name="Babiker E."/>
            <person name="Staton M."/>
        </authorList>
    </citation>
    <scope>NUCLEOTIDE SEQUENCE [LARGE SCALE GENOMIC DNA]</scope>
    <source>
        <tissue evidence="1">Leaf</tissue>
    </source>
</reference>
<keyword evidence="2" id="KW-1185">Reference proteome</keyword>
<evidence type="ECO:0000313" key="1">
    <source>
        <dbReference type="EMBL" id="KAJ9677092.1"/>
    </source>
</evidence>
<dbReference type="AlphaFoldDB" id="A0AA39DCD2"/>
<name>A0AA39DCD2_VITRO</name>